<dbReference type="Proteomes" id="UP000198508">
    <property type="component" value="Unassembled WGS sequence"/>
</dbReference>
<dbReference type="EMBL" id="FOIM01000020">
    <property type="protein sequence ID" value="SET94353.1"/>
    <property type="molecule type" value="Genomic_DNA"/>
</dbReference>
<dbReference type="InterPro" id="IPR050490">
    <property type="entry name" value="Bact_solute-bd_prot1"/>
</dbReference>
<keyword evidence="2" id="KW-0732">Signal</keyword>
<accession>A0A1I0ICD8</accession>
<dbReference type="PANTHER" id="PTHR43649">
    <property type="entry name" value="ARABINOSE-BINDING PROTEIN-RELATED"/>
    <property type="match status" value="1"/>
</dbReference>
<feature type="compositionally biased region" description="Low complexity" evidence="1">
    <location>
        <begin position="24"/>
        <end position="48"/>
    </location>
</feature>
<dbReference type="AlphaFoldDB" id="A0A1I0ICD8"/>
<feature type="chain" id="PRO_5038579656" evidence="2">
    <location>
        <begin position="23"/>
        <end position="466"/>
    </location>
</feature>
<evidence type="ECO:0000256" key="2">
    <source>
        <dbReference type="SAM" id="SignalP"/>
    </source>
</evidence>
<dbReference type="STRING" id="460384.SAMN05216313_12092"/>
<protein>
    <submittedName>
        <fullName evidence="3">Carbohydrate ABC transporter substrate-binding protein, CUT1 family</fullName>
    </submittedName>
</protein>
<evidence type="ECO:0000313" key="3">
    <source>
        <dbReference type="EMBL" id="SET94353.1"/>
    </source>
</evidence>
<reference evidence="4" key="1">
    <citation type="submission" date="2016-10" db="EMBL/GenBank/DDBJ databases">
        <authorList>
            <person name="Varghese N."/>
            <person name="Submissions S."/>
        </authorList>
    </citation>
    <scope>NUCLEOTIDE SEQUENCE [LARGE SCALE GENOMIC DNA]</scope>
    <source>
        <strain evidence="4">NLAE-zl-G277</strain>
    </source>
</reference>
<evidence type="ECO:0000256" key="1">
    <source>
        <dbReference type="SAM" id="MobiDB-lite"/>
    </source>
</evidence>
<feature type="region of interest" description="Disordered" evidence="1">
    <location>
        <begin position="24"/>
        <end position="59"/>
    </location>
</feature>
<dbReference type="SUPFAM" id="SSF53850">
    <property type="entry name" value="Periplasmic binding protein-like II"/>
    <property type="match status" value="1"/>
</dbReference>
<organism evidence="3 4">
    <name type="scientific">Enterocloster lavalensis</name>
    <dbReference type="NCBI Taxonomy" id="460384"/>
    <lineage>
        <taxon>Bacteria</taxon>
        <taxon>Bacillati</taxon>
        <taxon>Bacillota</taxon>
        <taxon>Clostridia</taxon>
        <taxon>Lachnospirales</taxon>
        <taxon>Lachnospiraceae</taxon>
        <taxon>Enterocloster</taxon>
    </lineage>
</organism>
<dbReference type="Pfam" id="PF01547">
    <property type="entry name" value="SBP_bac_1"/>
    <property type="match status" value="1"/>
</dbReference>
<dbReference type="RefSeq" id="WP_092366816.1">
    <property type="nucleotide sequence ID" value="NZ_FOIM01000020.1"/>
</dbReference>
<name>A0A1I0ICD8_9FIRM</name>
<gene>
    <name evidence="3" type="ORF">SAMN05216313_12092</name>
</gene>
<dbReference type="PANTHER" id="PTHR43649:SF12">
    <property type="entry name" value="DIACETYLCHITOBIOSE BINDING PROTEIN DASA"/>
    <property type="match status" value="1"/>
</dbReference>
<sequence length="466" mass="50854">MRKHKRLIAAFMAAGMLAGSLAGCSGSGKTAEPTTAAGAENTTAAAQTEGEKPSEASGETVTLRMSWWGGDSRHERILAVIDAFQKANPDIVIEPEYSAFADYRDKFTMQLTSGAAADIMAVDQPWVSSIMAQGDFFADLSGYADLGLDDMDAYIIDNFCKFDNGTFFVPAGVNGMGSLVDTEKLAEYGFDPADKTFTWDDLIALGEKVHAADSSQYLCCVDSKQAALYYARVYLRQLTGKQFINDDGTVGVTREELAEALGLVNTLFEKGIFQPIEEAGIYENSMTQNPTWLNRQMFMILGRTSVMTDASARRADEGGNYTTSGYVLPQMENSKESGIEVRPTTLFAVNGKCANPEAAAKFLSFMFNSEEGAELLKDTYSVPARESLRTFCEEKALLDESAMENVVYSLENSGNVVNAWSNNSEVEAMMTEIMQKIAYKQYDSMEEAADEVISRIDQIVASSAQS</sequence>
<dbReference type="InterPro" id="IPR006059">
    <property type="entry name" value="SBP"/>
</dbReference>
<feature type="signal peptide" evidence="2">
    <location>
        <begin position="1"/>
        <end position="22"/>
    </location>
</feature>
<keyword evidence="4" id="KW-1185">Reference proteome</keyword>
<evidence type="ECO:0000313" key="4">
    <source>
        <dbReference type="Proteomes" id="UP000198508"/>
    </source>
</evidence>
<dbReference type="PROSITE" id="PS51257">
    <property type="entry name" value="PROKAR_LIPOPROTEIN"/>
    <property type="match status" value="1"/>
</dbReference>
<dbReference type="Gene3D" id="3.40.190.10">
    <property type="entry name" value="Periplasmic binding protein-like II"/>
    <property type="match status" value="2"/>
</dbReference>
<proteinExistence type="predicted"/>